<feature type="non-terminal residue" evidence="5">
    <location>
        <position position="785"/>
    </location>
</feature>
<keyword evidence="1 3" id="KW-0853">WD repeat</keyword>
<dbReference type="PROSITE" id="PS50294">
    <property type="entry name" value="WD_REPEATS_REGION"/>
    <property type="match status" value="1"/>
</dbReference>
<evidence type="ECO:0000256" key="2">
    <source>
        <dbReference type="ARBA" id="ARBA00022737"/>
    </source>
</evidence>
<feature type="repeat" description="WD" evidence="3">
    <location>
        <begin position="576"/>
        <end position="617"/>
    </location>
</feature>
<dbReference type="CDD" id="cd00200">
    <property type="entry name" value="WD40"/>
    <property type="match status" value="1"/>
</dbReference>
<dbReference type="Proteomes" id="UP001187471">
    <property type="component" value="Unassembled WGS sequence"/>
</dbReference>
<feature type="region of interest" description="Disordered" evidence="4">
    <location>
        <begin position="74"/>
        <end position="103"/>
    </location>
</feature>
<dbReference type="AlphaFoldDB" id="A0AA88UBL4"/>
<evidence type="ECO:0000256" key="1">
    <source>
        <dbReference type="ARBA" id="ARBA00022574"/>
    </source>
</evidence>
<dbReference type="InterPro" id="IPR006594">
    <property type="entry name" value="LisH"/>
</dbReference>
<evidence type="ECO:0000256" key="4">
    <source>
        <dbReference type="SAM" id="MobiDB-lite"/>
    </source>
</evidence>
<proteinExistence type="predicted"/>
<feature type="repeat" description="WD" evidence="3">
    <location>
        <begin position="503"/>
        <end position="532"/>
    </location>
</feature>
<dbReference type="SMART" id="SM00667">
    <property type="entry name" value="LisH"/>
    <property type="match status" value="1"/>
</dbReference>
<organism evidence="5 6">
    <name type="scientific">Escallonia rubra</name>
    <dbReference type="NCBI Taxonomy" id="112253"/>
    <lineage>
        <taxon>Eukaryota</taxon>
        <taxon>Viridiplantae</taxon>
        <taxon>Streptophyta</taxon>
        <taxon>Embryophyta</taxon>
        <taxon>Tracheophyta</taxon>
        <taxon>Spermatophyta</taxon>
        <taxon>Magnoliopsida</taxon>
        <taxon>eudicotyledons</taxon>
        <taxon>Gunneridae</taxon>
        <taxon>Pentapetalae</taxon>
        <taxon>asterids</taxon>
        <taxon>campanulids</taxon>
        <taxon>Escalloniales</taxon>
        <taxon>Escalloniaceae</taxon>
        <taxon>Escallonia</taxon>
    </lineage>
</organism>
<sequence>MSNPNMESGKMLDAYIHDYLVKRKYSASSKTFQDEAEISTSLNVIDAPGGFLFEWWSIFWDTFIARYKRQASITPRSCNEVQSQSTKEEQQQQRRPKTQQYLQQQMQKQDIILQWQVRRQQQQQQRDDTQHQAVSSNGTLAGRTSQIVNASSAMYSVQNDPPNDADMNLWIGKNVDQLDPSHTSVSNSAAIGGHSSSSNSVLSFYYAWLAETGHKGYDESNGSNHGVDNFVLKGWPLTGLEHLQPQCLQQQRSLIQSPQPLHQLQLQQQLMLQAQQNLPSSSAHDLECAKLRFLLNNHKINTWKDDQSNSVDEQLHNSNQHQGQYPRHALLSQRLLNPSYHLHQQDNVVGVSSFAGDASVSNISQEMDKAPKNQTGRKRKHPRSFSGPAKSLGSADTAGPSPSSAPSTPSTSKPGDVVSLPILTSNDASSKLIHVTGKNGVGKLDVANQSSDMDRFVDDGTLDDNVESFFTRDDADPGVEVTEGFTFLESWSVYARATDCCHFSPDGKLLATGGHDKRAKLWCTDSREQKSTLEEHSHAITDIRFSPTMPWLATSSLDKTVRVWDVENPGYTIRTFTGHSSSVMSLDCHPKGDILCSCDDVNEIRYWSIKNGGCARVSEGGATQVRFQPKLGKYLAAAIGDGVFITDVESARVCGNPSKGHTLNIRSLCWDFSGERLASVSENSVRVWKIGSGAEQDCIHELSVTGKKFRCCVFHPYYPSLLIIGSYQASHGYFTFSHNMSLELWNMAENKLMTPLEEPIAALAVSEISGLVASASHQDNLVKIW</sequence>
<protein>
    <recommendedName>
        <fullName evidence="7">Transcriptional corepressor LEUNIG</fullName>
    </recommendedName>
</protein>
<feature type="region of interest" description="Disordered" evidence="4">
    <location>
        <begin position="362"/>
        <end position="421"/>
    </location>
</feature>
<gene>
    <name evidence="5" type="ORF">RJ640_024243</name>
</gene>
<dbReference type="Pfam" id="PF00400">
    <property type="entry name" value="WD40"/>
    <property type="match status" value="4"/>
</dbReference>
<dbReference type="PROSITE" id="PS00678">
    <property type="entry name" value="WD_REPEATS_1"/>
    <property type="match status" value="1"/>
</dbReference>
<dbReference type="GO" id="GO:0003714">
    <property type="term" value="F:transcription corepressor activity"/>
    <property type="evidence" value="ECO:0007669"/>
    <property type="project" value="InterPro"/>
</dbReference>
<feature type="repeat" description="WD" evidence="3">
    <location>
        <begin position="533"/>
        <end position="568"/>
    </location>
</feature>
<dbReference type="InterPro" id="IPR044716">
    <property type="entry name" value="LEUNIG-like"/>
</dbReference>
<dbReference type="EMBL" id="JAVXUO010001889">
    <property type="protein sequence ID" value="KAK2978210.1"/>
    <property type="molecule type" value="Genomic_DNA"/>
</dbReference>
<feature type="compositionally biased region" description="Low complexity" evidence="4">
    <location>
        <begin position="393"/>
        <end position="415"/>
    </location>
</feature>
<name>A0AA88UBL4_9ASTE</name>
<evidence type="ECO:0000256" key="3">
    <source>
        <dbReference type="PROSITE-ProRule" id="PRU00221"/>
    </source>
</evidence>
<evidence type="ECO:0000313" key="6">
    <source>
        <dbReference type="Proteomes" id="UP001187471"/>
    </source>
</evidence>
<keyword evidence="2" id="KW-0677">Repeat</keyword>
<reference evidence="5" key="1">
    <citation type="submission" date="2022-12" db="EMBL/GenBank/DDBJ databases">
        <title>Draft genome assemblies for two species of Escallonia (Escalloniales).</title>
        <authorList>
            <person name="Chanderbali A."/>
            <person name="Dervinis C."/>
            <person name="Anghel I."/>
            <person name="Soltis D."/>
            <person name="Soltis P."/>
            <person name="Zapata F."/>
        </authorList>
    </citation>
    <scope>NUCLEOTIDE SEQUENCE</scope>
    <source>
        <strain evidence="5">UCBG92.1500</strain>
        <tissue evidence="5">Leaf</tissue>
    </source>
</reference>
<accession>A0AA88UBL4</accession>
<evidence type="ECO:0008006" key="7">
    <source>
        <dbReference type="Google" id="ProtNLM"/>
    </source>
</evidence>
<evidence type="ECO:0000313" key="5">
    <source>
        <dbReference type="EMBL" id="KAK2978210.1"/>
    </source>
</evidence>
<dbReference type="InterPro" id="IPR015943">
    <property type="entry name" value="WD40/YVTN_repeat-like_dom_sf"/>
</dbReference>
<dbReference type="SUPFAM" id="SSF50978">
    <property type="entry name" value="WD40 repeat-like"/>
    <property type="match status" value="1"/>
</dbReference>
<dbReference type="InterPro" id="IPR019775">
    <property type="entry name" value="WD40_repeat_CS"/>
</dbReference>
<dbReference type="PANTHER" id="PTHR44376">
    <property type="entry name" value="TRANSCRIPTIONAL REGULATOR OF FILAMENTOUS GROWTH FLO8"/>
    <property type="match status" value="1"/>
</dbReference>
<keyword evidence="6" id="KW-1185">Reference proteome</keyword>
<dbReference type="InterPro" id="IPR001680">
    <property type="entry name" value="WD40_rpt"/>
</dbReference>
<dbReference type="InterPro" id="IPR036322">
    <property type="entry name" value="WD40_repeat_dom_sf"/>
</dbReference>
<dbReference type="PANTHER" id="PTHR44376:SF17">
    <property type="entry name" value="TRANSCRIPTIONAL COREPRESSOR LEUNIG-LIKE ISOFORM X1"/>
    <property type="match status" value="1"/>
</dbReference>
<dbReference type="PROSITE" id="PS50082">
    <property type="entry name" value="WD_REPEATS_2"/>
    <property type="match status" value="3"/>
</dbReference>
<comment type="caution">
    <text evidence="5">The sequence shown here is derived from an EMBL/GenBank/DDBJ whole genome shotgun (WGS) entry which is preliminary data.</text>
</comment>
<dbReference type="PROSITE" id="PS50896">
    <property type="entry name" value="LISH"/>
    <property type="match status" value="1"/>
</dbReference>
<dbReference type="Pfam" id="PF08513">
    <property type="entry name" value="LisH"/>
    <property type="match status" value="1"/>
</dbReference>
<dbReference type="SMART" id="SM00320">
    <property type="entry name" value="WD40"/>
    <property type="match status" value="6"/>
</dbReference>
<dbReference type="Gene3D" id="2.130.10.10">
    <property type="entry name" value="YVTN repeat-like/Quinoprotein amine dehydrogenase"/>
    <property type="match status" value="2"/>
</dbReference>